<reference evidence="4" key="1">
    <citation type="submission" date="2014-01" db="EMBL/GenBank/DDBJ databases">
        <title>The Genome Sequence of Anopheles farauti FAR1 (V2).</title>
        <authorList>
            <consortium name="The Broad Institute Genomics Platform"/>
            <person name="Neafsey D.E."/>
            <person name="Besansky N."/>
            <person name="Howell P."/>
            <person name="Walton C."/>
            <person name="Young S.K."/>
            <person name="Zeng Q."/>
            <person name="Gargeya S."/>
            <person name="Fitzgerald M."/>
            <person name="Haas B."/>
            <person name="Abouelleil A."/>
            <person name="Allen A.W."/>
            <person name="Alvarado L."/>
            <person name="Arachchi H.M."/>
            <person name="Berlin A.M."/>
            <person name="Chapman S.B."/>
            <person name="Gainer-Dewar J."/>
            <person name="Goldberg J."/>
            <person name="Griggs A."/>
            <person name="Gujja S."/>
            <person name="Hansen M."/>
            <person name="Howarth C."/>
            <person name="Imamovic A."/>
            <person name="Ireland A."/>
            <person name="Larimer J."/>
            <person name="McCowan C."/>
            <person name="Murphy C."/>
            <person name="Pearson M."/>
            <person name="Poon T.W."/>
            <person name="Priest M."/>
            <person name="Roberts A."/>
            <person name="Saif S."/>
            <person name="Shea T."/>
            <person name="Sisk P."/>
            <person name="Sykes S."/>
            <person name="Wortman J."/>
            <person name="Nusbaum C."/>
            <person name="Birren B."/>
        </authorList>
    </citation>
    <scope>NUCLEOTIDE SEQUENCE [LARGE SCALE GENOMIC DNA]</scope>
    <source>
        <strain evidence="4">FAR1</strain>
    </source>
</reference>
<evidence type="ECO:0000313" key="3">
    <source>
        <dbReference type="EnsemblMetazoa" id="AFAF001491-PA"/>
    </source>
</evidence>
<dbReference type="Proteomes" id="UP000075886">
    <property type="component" value="Unassembled WGS sequence"/>
</dbReference>
<accession>A0A182Q1Y7</accession>
<feature type="region of interest" description="Disordered" evidence="1">
    <location>
        <begin position="213"/>
        <end position="293"/>
    </location>
</feature>
<protein>
    <submittedName>
        <fullName evidence="3">Uncharacterized protein</fullName>
    </submittedName>
</protein>
<sequence length="368" mass="38617">MAHLIANIGRQVPTRVSNDGHVGKQRGDQNQFTVGNEFNMPCATSCCSFASGTGHGSGSSTGPDTNTHVTEKHYGCYKAGVFFALAIIVLLLVGCLPVFLLTTNNNLILLILLVTLLLIGLATFVYFRWQRNRALAMRRTYEQQKFTLTRVHHPATVGCPPEGATVAGGKDIATATATTATSAGYSNSPTLPATAYYGQNGGAVAAGLTKADDPSEASTVIGPDPHVRNPYETTPTNQSTPSSVATTGPPESPWQAVAPGLPTQNVPSDGRSRQAVGGRKLQNTTCNTSGSVSSRSIFPKPITSVVSGCSWSDGSKLIVATVTPSSRKGSSTSASAMSYGPVFPSCTYRSCVTVRTMGLRWPSVSEPR</sequence>
<dbReference type="EMBL" id="AXCN02001040">
    <property type="status" value="NOT_ANNOTATED_CDS"/>
    <property type="molecule type" value="Genomic_DNA"/>
</dbReference>
<feature type="transmembrane region" description="Helical" evidence="2">
    <location>
        <begin position="81"/>
        <end position="101"/>
    </location>
</feature>
<proteinExistence type="predicted"/>
<reference evidence="3" key="2">
    <citation type="submission" date="2020-05" db="UniProtKB">
        <authorList>
            <consortium name="EnsemblMetazoa"/>
        </authorList>
    </citation>
    <scope>IDENTIFICATION</scope>
    <source>
        <strain evidence="3">FAR1</strain>
    </source>
</reference>
<evidence type="ECO:0000313" key="4">
    <source>
        <dbReference type="Proteomes" id="UP000075886"/>
    </source>
</evidence>
<feature type="transmembrane region" description="Helical" evidence="2">
    <location>
        <begin position="107"/>
        <end position="129"/>
    </location>
</feature>
<dbReference type="AlphaFoldDB" id="A0A182Q1Y7"/>
<dbReference type="VEuPathDB" id="VectorBase:AFAF001491"/>
<feature type="compositionally biased region" description="Polar residues" evidence="1">
    <location>
        <begin position="231"/>
        <end position="246"/>
    </location>
</feature>
<keyword evidence="2" id="KW-1133">Transmembrane helix</keyword>
<organism evidence="3 4">
    <name type="scientific">Anopheles farauti</name>
    <dbReference type="NCBI Taxonomy" id="69004"/>
    <lineage>
        <taxon>Eukaryota</taxon>
        <taxon>Metazoa</taxon>
        <taxon>Ecdysozoa</taxon>
        <taxon>Arthropoda</taxon>
        <taxon>Hexapoda</taxon>
        <taxon>Insecta</taxon>
        <taxon>Pterygota</taxon>
        <taxon>Neoptera</taxon>
        <taxon>Endopterygota</taxon>
        <taxon>Diptera</taxon>
        <taxon>Nematocera</taxon>
        <taxon>Culicoidea</taxon>
        <taxon>Culicidae</taxon>
        <taxon>Anophelinae</taxon>
        <taxon>Anopheles</taxon>
    </lineage>
</organism>
<evidence type="ECO:0000256" key="2">
    <source>
        <dbReference type="SAM" id="Phobius"/>
    </source>
</evidence>
<name>A0A182Q1Y7_9DIPT</name>
<feature type="compositionally biased region" description="Polar residues" evidence="1">
    <location>
        <begin position="281"/>
        <end position="293"/>
    </location>
</feature>
<evidence type="ECO:0000256" key="1">
    <source>
        <dbReference type="SAM" id="MobiDB-lite"/>
    </source>
</evidence>
<dbReference type="EnsemblMetazoa" id="AFAF001491-RA">
    <property type="protein sequence ID" value="AFAF001491-PA"/>
    <property type="gene ID" value="AFAF001491"/>
</dbReference>
<keyword evidence="2" id="KW-0812">Transmembrane</keyword>
<keyword evidence="4" id="KW-1185">Reference proteome</keyword>
<keyword evidence="2" id="KW-0472">Membrane</keyword>